<proteinExistence type="predicted"/>
<accession>A0A4Y2IJ88</accession>
<dbReference type="InterPro" id="IPR002004">
    <property type="entry name" value="PABP_HYD_C"/>
</dbReference>
<gene>
    <name evidence="2" type="ORF">AVEN_80308_1</name>
</gene>
<comment type="caution">
    <text evidence="2">The sequence shown here is derived from an EMBL/GenBank/DDBJ whole genome shotgun (WGS) entry which is preliminary data.</text>
</comment>
<evidence type="ECO:0000259" key="1">
    <source>
        <dbReference type="PROSITE" id="PS51309"/>
    </source>
</evidence>
<feature type="domain" description="PABC" evidence="1">
    <location>
        <begin position="45"/>
        <end position="122"/>
    </location>
</feature>
<reference evidence="2 3" key="1">
    <citation type="journal article" date="2019" name="Sci. Rep.">
        <title>Orb-weaving spider Araneus ventricosus genome elucidates the spidroin gene catalogue.</title>
        <authorList>
            <person name="Kono N."/>
            <person name="Nakamura H."/>
            <person name="Ohtoshi R."/>
            <person name="Moran D.A.P."/>
            <person name="Shinohara A."/>
            <person name="Yoshida Y."/>
            <person name="Fujiwara M."/>
            <person name="Mori M."/>
            <person name="Tomita M."/>
            <person name="Arakawa K."/>
        </authorList>
    </citation>
    <scope>NUCLEOTIDE SEQUENCE [LARGE SCALE GENOMIC DNA]</scope>
</reference>
<protein>
    <recommendedName>
        <fullName evidence="1">PABC domain-containing protein</fullName>
    </recommendedName>
</protein>
<evidence type="ECO:0000313" key="3">
    <source>
        <dbReference type="Proteomes" id="UP000499080"/>
    </source>
</evidence>
<dbReference type="InterPro" id="IPR036053">
    <property type="entry name" value="PABP-dom"/>
</dbReference>
<organism evidence="2 3">
    <name type="scientific">Araneus ventricosus</name>
    <name type="common">Orbweaver spider</name>
    <name type="synonym">Epeira ventricosa</name>
    <dbReference type="NCBI Taxonomy" id="182803"/>
    <lineage>
        <taxon>Eukaryota</taxon>
        <taxon>Metazoa</taxon>
        <taxon>Ecdysozoa</taxon>
        <taxon>Arthropoda</taxon>
        <taxon>Chelicerata</taxon>
        <taxon>Arachnida</taxon>
        <taxon>Araneae</taxon>
        <taxon>Araneomorphae</taxon>
        <taxon>Entelegynae</taxon>
        <taxon>Araneoidea</taxon>
        <taxon>Araneidae</taxon>
        <taxon>Araneus</taxon>
    </lineage>
</organism>
<name>A0A4Y2IJ88_ARAVE</name>
<sequence length="130" mass="15186">MNRNKRRTRSNRKDHNKKSATVIESLQYGQCNRLVAAETSVSSEHGPVSSYGVYYASEEQQKEMIGEELYYYVYQWYPERAGKLTGMLLEMDVQSLLQMLEDGNFMRDMVEKALKALMEHYAKQNNSKNQ</sequence>
<dbReference type="SUPFAM" id="SSF63570">
    <property type="entry name" value="PABC (PABP) domain"/>
    <property type="match status" value="1"/>
</dbReference>
<dbReference type="Gene3D" id="1.10.1900.10">
    <property type="entry name" value="c-terminal domain of poly(a) binding protein"/>
    <property type="match status" value="1"/>
</dbReference>
<keyword evidence="3" id="KW-1185">Reference proteome</keyword>
<dbReference type="AlphaFoldDB" id="A0A4Y2IJ88"/>
<dbReference type="Proteomes" id="UP000499080">
    <property type="component" value="Unassembled WGS sequence"/>
</dbReference>
<dbReference type="OrthoDB" id="7791421at2759"/>
<dbReference type="Pfam" id="PF00658">
    <property type="entry name" value="MLLE"/>
    <property type="match status" value="1"/>
</dbReference>
<dbReference type="EMBL" id="BGPR01002704">
    <property type="protein sequence ID" value="GBM77705.1"/>
    <property type="molecule type" value="Genomic_DNA"/>
</dbReference>
<evidence type="ECO:0000313" key="2">
    <source>
        <dbReference type="EMBL" id="GBM77705.1"/>
    </source>
</evidence>
<dbReference type="GO" id="GO:0003723">
    <property type="term" value="F:RNA binding"/>
    <property type="evidence" value="ECO:0007669"/>
    <property type="project" value="InterPro"/>
</dbReference>
<dbReference type="PROSITE" id="PS51309">
    <property type="entry name" value="PABC"/>
    <property type="match status" value="1"/>
</dbReference>
<dbReference type="SMART" id="SM00517">
    <property type="entry name" value="PolyA"/>
    <property type="match status" value="1"/>
</dbReference>